<evidence type="ECO:0000313" key="1">
    <source>
        <dbReference type="EMBL" id="TKA71980.1"/>
    </source>
</evidence>
<dbReference type="Gene3D" id="3.30.70.100">
    <property type="match status" value="1"/>
</dbReference>
<accession>A0A4U0X6A6</accession>
<keyword evidence="2" id="KW-1185">Reference proteome</keyword>
<dbReference type="EMBL" id="NAJQ01000328">
    <property type="protein sequence ID" value="TKA71980.1"/>
    <property type="molecule type" value="Genomic_DNA"/>
</dbReference>
<evidence type="ECO:0008006" key="3">
    <source>
        <dbReference type="Google" id="ProtNLM"/>
    </source>
</evidence>
<organism evidence="1 2">
    <name type="scientific">Friedmanniomyces simplex</name>
    <dbReference type="NCBI Taxonomy" id="329884"/>
    <lineage>
        <taxon>Eukaryota</taxon>
        <taxon>Fungi</taxon>
        <taxon>Dikarya</taxon>
        <taxon>Ascomycota</taxon>
        <taxon>Pezizomycotina</taxon>
        <taxon>Dothideomycetes</taxon>
        <taxon>Dothideomycetidae</taxon>
        <taxon>Mycosphaerellales</taxon>
        <taxon>Teratosphaeriaceae</taxon>
        <taxon>Friedmanniomyces</taxon>
    </lineage>
</organism>
<name>A0A4U0X6A6_9PEZI</name>
<dbReference type="AlphaFoldDB" id="A0A4U0X6A6"/>
<dbReference type="SUPFAM" id="SSF54909">
    <property type="entry name" value="Dimeric alpha+beta barrel"/>
    <property type="match status" value="1"/>
</dbReference>
<sequence length="200" mass="21779">MPTTEIAIMPLKAGADIGDYESPAASVLNNTFDTLRTMDGMQQLNFGTQLEGPVEAAAHDQSVDFMASEAYGPFMQRAGAIVDGEVSIVHADFKPEGALSKAFSAPVTEVATFYFHGEPPSDYVENVGKLDKTLQSVDGYLGYAIGITHETVEKEDVKGKAAVVTIGWQTKEAHMAFRETQAFKDNIHLLRSESKKVTMW</sequence>
<comment type="caution">
    <text evidence="1">The sequence shown here is derived from an EMBL/GenBank/DDBJ whole genome shotgun (WGS) entry which is preliminary data.</text>
</comment>
<protein>
    <recommendedName>
        <fullName evidence="3">ABM domain-containing protein</fullName>
    </recommendedName>
</protein>
<gene>
    <name evidence="1" type="ORF">B0A55_06992</name>
</gene>
<proteinExistence type="predicted"/>
<reference evidence="1 2" key="1">
    <citation type="submission" date="2017-03" db="EMBL/GenBank/DDBJ databases">
        <title>Genomes of endolithic fungi from Antarctica.</title>
        <authorList>
            <person name="Coleine C."/>
            <person name="Masonjones S."/>
            <person name="Stajich J.E."/>
        </authorList>
    </citation>
    <scope>NUCLEOTIDE SEQUENCE [LARGE SCALE GENOMIC DNA]</scope>
    <source>
        <strain evidence="1 2">CCFEE 5184</strain>
    </source>
</reference>
<dbReference type="STRING" id="329884.A0A4U0X6A6"/>
<dbReference type="InterPro" id="IPR011008">
    <property type="entry name" value="Dimeric_a/b-barrel"/>
</dbReference>
<dbReference type="OrthoDB" id="3830579at2759"/>
<dbReference type="Proteomes" id="UP000309340">
    <property type="component" value="Unassembled WGS sequence"/>
</dbReference>
<evidence type="ECO:0000313" key="2">
    <source>
        <dbReference type="Proteomes" id="UP000309340"/>
    </source>
</evidence>